<keyword evidence="1" id="KW-0472">Membrane</keyword>
<keyword evidence="1" id="KW-0812">Transmembrane</keyword>
<comment type="caution">
    <text evidence="3">The sequence shown here is derived from an EMBL/GenBank/DDBJ whole genome shotgun (WGS) entry which is preliminary data.</text>
</comment>
<evidence type="ECO:0000313" key="3">
    <source>
        <dbReference type="EMBL" id="MCC3297276.1"/>
    </source>
</evidence>
<dbReference type="Proteomes" id="UP001139158">
    <property type="component" value="Unassembled WGS sequence"/>
</dbReference>
<gene>
    <name evidence="3" type="ORF">LJ757_05590</name>
</gene>
<protein>
    <submittedName>
        <fullName evidence="3">DUF58 domain-containing protein</fullName>
    </submittedName>
</protein>
<dbReference type="PANTHER" id="PTHR34351">
    <property type="entry name" value="SLR1927 PROTEIN-RELATED"/>
    <property type="match status" value="1"/>
</dbReference>
<name>A0A9X1MCL7_9MICC</name>
<accession>A0A9X1MCL7</accession>
<feature type="transmembrane region" description="Helical" evidence="1">
    <location>
        <begin position="38"/>
        <end position="57"/>
    </location>
</feature>
<keyword evidence="1" id="KW-1133">Transmembrane helix</keyword>
<dbReference type="RefSeq" id="WP_227895110.1">
    <property type="nucleotide sequence ID" value="NZ_CP099466.1"/>
</dbReference>
<keyword evidence="4" id="KW-1185">Reference proteome</keyword>
<dbReference type="Pfam" id="PF01882">
    <property type="entry name" value="DUF58"/>
    <property type="match status" value="1"/>
</dbReference>
<sequence length="480" mass="50308">MQSKVSTRMLTSRGWALAAAGVVALLSAQVLGRRDLLLLAVFLILLPLAAALALRLLRPALTVERTFAPATAQTGTAVNISLSVTPVRPFTASAKMQEELPPRFGASPQFRFPASRTDPRGTSRYEYRLRSSRRGMYRIGPVSAGFQDPFGLALLRHTIGGTDPLIVKPAPAELPAGVLEGLRGSDGPVAARLQGVASQDDVTTREYRHGDPMRRVHWSATARHGELMVRQEEPVTTPRATLILDQRESCYDTGFLSPFWAEAADGSAPASSESFEWAVSAVMSIGAHLMEHGFAVRVLDVLARPGLARSPSAVDPGTDTFTGPGGIEDLGEGLAALGLEAPGAGAPEPQAAKLLRRRTSGVPGGAQAWTGPQQAPGVRGLFGDVLTEALLSQTQRGPLVVVTGALTEADARRLAPTGELAPAAVALLVCDRPAAAAPALTVLREAGWSAVAVAPSRPLASVWSETPPAGQRTVQLGGGR</sequence>
<dbReference type="EMBL" id="JAJFZV010000004">
    <property type="protein sequence ID" value="MCC3297276.1"/>
    <property type="molecule type" value="Genomic_DNA"/>
</dbReference>
<evidence type="ECO:0000256" key="1">
    <source>
        <dbReference type="SAM" id="Phobius"/>
    </source>
</evidence>
<evidence type="ECO:0000313" key="4">
    <source>
        <dbReference type="Proteomes" id="UP001139158"/>
    </source>
</evidence>
<organism evidence="3 4">
    <name type="scientific">Arthrobacter caoxuetaonis</name>
    <dbReference type="NCBI Taxonomy" id="2886935"/>
    <lineage>
        <taxon>Bacteria</taxon>
        <taxon>Bacillati</taxon>
        <taxon>Actinomycetota</taxon>
        <taxon>Actinomycetes</taxon>
        <taxon>Micrococcales</taxon>
        <taxon>Micrococcaceae</taxon>
        <taxon>Arthrobacter</taxon>
    </lineage>
</organism>
<proteinExistence type="predicted"/>
<evidence type="ECO:0000259" key="2">
    <source>
        <dbReference type="Pfam" id="PF01882"/>
    </source>
</evidence>
<feature type="domain" description="DUF58" evidence="2">
    <location>
        <begin position="204"/>
        <end position="249"/>
    </location>
</feature>
<dbReference type="InterPro" id="IPR002881">
    <property type="entry name" value="DUF58"/>
</dbReference>
<reference evidence="3" key="1">
    <citation type="submission" date="2021-10" db="EMBL/GenBank/DDBJ databases">
        <title>Novel species in genus Arthrobacter.</title>
        <authorList>
            <person name="Liu Y."/>
        </authorList>
    </citation>
    <scope>NUCLEOTIDE SEQUENCE</scope>
    <source>
        <strain evidence="3">Zg-Y453</strain>
    </source>
</reference>
<dbReference type="PANTHER" id="PTHR34351:SF1">
    <property type="entry name" value="SLR1927 PROTEIN"/>
    <property type="match status" value="1"/>
</dbReference>
<dbReference type="AlphaFoldDB" id="A0A9X1MCL7"/>